<dbReference type="Proteomes" id="UP000549457">
    <property type="component" value="Unassembled WGS sequence"/>
</dbReference>
<organism evidence="2 3">
    <name type="scientific">Amaricoccus macauensis</name>
    <dbReference type="NCBI Taxonomy" id="57001"/>
    <lineage>
        <taxon>Bacteria</taxon>
        <taxon>Pseudomonadati</taxon>
        <taxon>Pseudomonadota</taxon>
        <taxon>Alphaproteobacteria</taxon>
        <taxon>Rhodobacterales</taxon>
        <taxon>Paracoccaceae</taxon>
        <taxon>Amaricoccus</taxon>
    </lineage>
</organism>
<accession>A0A840SQ73</accession>
<reference evidence="2 3" key="1">
    <citation type="submission" date="2020-08" db="EMBL/GenBank/DDBJ databases">
        <title>Genomic Encyclopedia of Type Strains, Phase IV (KMG-IV): sequencing the most valuable type-strain genomes for metagenomic binning, comparative biology and taxonomic classification.</title>
        <authorList>
            <person name="Goeker M."/>
        </authorList>
    </citation>
    <scope>NUCLEOTIDE SEQUENCE [LARGE SCALE GENOMIC DNA]</scope>
    <source>
        <strain evidence="2 3">DSM 101730</strain>
    </source>
</reference>
<comment type="caution">
    <text evidence="2">The sequence shown here is derived from an EMBL/GenBank/DDBJ whole genome shotgun (WGS) entry which is preliminary data.</text>
</comment>
<keyword evidence="3" id="KW-1185">Reference proteome</keyword>
<gene>
    <name evidence="2" type="ORF">HNP73_002524</name>
</gene>
<feature type="region of interest" description="Disordered" evidence="1">
    <location>
        <begin position="91"/>
        <end position="115"/>
    </location>
</feature>
<dbReference type="EMBL" id="JACHFM010000002">
    <property type="protein sequence ID" value="MBB5222588.1"/>
    <property type="molecule type" value="Genomic_DNA"/>
</dbReference>
<dbReference type="AlphaFoldDB" id="A0A840SQ73"/>
<evidence type="ECO:0000256" key="1">
    <source>
        <dbReference type="SAM" id="MobiDB-lite"/>
    </source>
</evidence>
<name>A0A840SQ73_9RHOB</name>
<protein>
    <submittedName>
        <fullName evidence="2">Uncharacterized protein</fullName>
    </submittedName>
</protein>
<proteinExistence type="predicted"/>
<evidence type="ECO:0000313" key="3">
    <source>
        <dbReference type="Proteomes" id="UP000549457"/>
    </source>
</evidence>
<dbReference type="RefSeq" id="WP_184149646.1">
    <property type="nucleotide sequence ID" value="NZ_JACHFM010000002.1"/>
</dbReference>
<sequence>MTRSLSPSILLAVVLAVVTLLALASGRDHVGASVDQFGDRVAAIVALVTEDAPAAKCSKTSHANAHCQAPGVLASVADPFDPRLAVGYARPGDVTRPRAAAPMPELSPPEASHSV</sequence>
<evidence type="ECO:0000313" key="2">
    <source>
        <dbReference type="EMBL" id="MBB5222588.1"/>
    </source>
</evidence>